<dbReference type="InterPro" id="IPR002168">
    <property type="entry name" value="Lipase_GDXG_HIS_AS"/>
</dbReference>
<dbReference type="RefSeq" id="WP_199702480.1">
    <property type="nucleotide sequence ID" value="NZ_JAEMNV010000001.1"/>
</dbReference>
<accession>A0A934NMV9</accession>
<dbReference type="EMBL" id="JAEMNV010000001">
    <property type="protein sequence ID" value="MBJ8338062.1"/>
    <property type="molecule type" value="Genomic_DNA"/>
</dbReference>
<dbReference type="SUPFAM" id="SSF53474">
    <property type="entry name" value="alpha/beta-Hydrolases"/>
    <property type="match status" value="1"/>
</dbReference>
<gene>
    <name evidence="4" type="ORF">JGU71_04110</name>
</gene>
<comment type="caution">
    <text evidence="4">The sequence shown here is derived from an EMBL/GenBank/DDBJ whole genome shotgun (WGS) entry which is preliminary data.</text>
</comment>
<protein>
    <submittedName>
        <fullName evidence="4">Alpha/beta hydrolase</fullName>
    </submittedName>
</protein>
<evidence type="ECO:0000256" key="2">
    <source>
        <dbReference type="ARBA" id="ARBA00022801"/>
    </source>
</evidence>
<sequence length="380" mass="40290">MTTPPRPPKQVAQIAPEAYRVPKPPAWIRVARPIAAALTTLPTPLRRLIGGRQIEVDGQALHPEIQTVVRLLNAVPGPDFTGKSLADGRATLDLESSIFGGEPLPADLETIAIPTAEGSINARLYRPPGTRPAGLVVFFHGGGWVLGSLDSHDTTCSFLANKAGVCVMSVDYRLAPEHRFPAGVDDAVAAFRFAVEHAADLGIDPAAIAVAGDSAGGNLSAVVAQVTATTGEQQPALQVLIVPVTDLSAKRQSYQYFRDGFFLTEAHMDWYREHYLTDADQALDPRVSPLLADDVSGVPPAYIAVAGFDPLRDEGIAYARKLEDAGVPTTLRVQAELIHPFTAALLSAACRAATEEIAVAIRAGLAHAAVPGSVKRRSTR</sequence>
<organism evidence="4 5">
    <name type="scientific">Antrihabitans stalagmiti</name>
    <dbReference type="NCBI Taxonomy" id="2799499"/>
    <lineage>
        <taxon>Bacteria</taxon>
        <taxon>Bacillati</taxon>
        <taxon>Actinomycetota</taxon>
        <taxon>Actinomycetes</taxon>
        <taxon>Mycobacteriales</taxon>
        <taxon>Nocardiaceae</taxon>
        <taxon>Antrihabitans</taxon>
    </lineage>
</organism>
<evidence type="ECO:0000259" key="3">
    <source>
        <dbReference type="Pfam" id="PF07859"/>
    </source>
</evidence>
<dbReference type="InterPro" id="IPR050300">
    <property type="entry name" value="GDXG_lipolytic_enzyme"/>
</dbReference>
<evidence type="ECO:0000256" key="1">
    <source>
        <dbReference type="ARBA" id="ARBA00010515"/>
    </source>
</evidence>
<dbReference type="Pfam" id="PF07859">
    <property type="entry name" value="Abhydrolase_3"/>
    <property type="match status" value="1"/>
</dbReference>
<dbReference type="PANTHER" id="PTHR48081">
    <property type="entry name" value="AB HYDROLASE SUPERFAMILY PROTEIN C4A8.06C"/>
    <property type="match status" value="1"/>
</dbReference>
<dbReference type="Gene3D" id="3.40.50.1820">
    <property type="entry name" value="alpha/beta hydrolase"/>
    <property type="match status" value="1"/>
</dbReference>
<evidence type="ECO:0000313" key="5">
    <source>
        <dbReference type="Proteomes" id="UP000655868"/>
    </source>
</evidence>
<dbReference type="InterPro" id="IPR029058">
    <property type="entry name" value="AB_hydrolase_fold"/>
</dbReference>
<dbReference type="FunFam" id="3.40.50.1820:FF:000089">
    <property type="entry name" value="Alpha/beta hydrolase"/>
    <property type="match status" value="1"/>
</dbReference>
<feature type="domain" description="Alpha/beta hydrolase fold-3" evidence="3">
    <location>
        <begin position="136"/>
        <end position="342"/>
    </location>
</feature>
<keyword evidence="2 4" id="KW-0378">Hydrolase</keyword>
<evidence type="ECO:0000313" key="4">
    <source>
        <dbReference type="EMBL" id="MBJ8338062.1"/>
    </source>
</evidence>
<dbReference type="Proteomes" id="UP000655868">
    <property type="component" value="Unassembled WGS sequence"/>
</dbReference>
<dbReference type="GO" id="GO:0016787">
    <property type="term" value="F:hydrolase activity"/>
    <property type="evidence" value="ECO:0007669"/>
    <property type="project" value="UniProtKB-KW"/>
</dbReference>
<dbReference type="AlphaFoldDB" id="A0A934NMV9"/>
<dbReference type="InterPro" id="IPR013094">
    <property type="entry name" value="AB_hydrolase_3"/>
</dbReference>
<dbReference type="PROSITE" id="PS01173">
    <property type="entry name" value="LIPASE_GDXG_HIS"/>
    <property type="match status" value="1"/>
</dbReference>
<proteinExistence type="inferred from homology"/>
<reference evidence="4" key="1">
    <citation type="submission" date="2020-12" db="EMBL/GenBank/DDBJ databases">
        <title>Antrihabitans popcorni sp. nov. and Antrihabitans auranticaus sp. nov., isolated from a larva cave.</title>
        <authorList>
            <person name="Lee S.D."/>
            <person name="Kim I.S."/>
        </authorList>
    </citation>
    <scope>NUCLEOTIDE SEQUENCE</scope>
    <source>
        <strain evidence="4">YC3-6</strain>
    </source>
</reference>
<comment type="similarity">
    <text evidence="1">Belongs to the 'GDXG' lipolytic enzyme family.</text>
</comment>
<dbReference type="PANTHER" id="PTHR48081:SF8">
    <property type="entry name" value="ALPHA_BETA HYDROLASE FOLD-3 DOMAIN-CONTAINING PROTEIN-RELATED"/>
    <property type="match status" value="1"/>
</dbReference>
<keyword evidence="5" id="KW-1185">Reference proteome</keyword>
<name>A0A934NMV9_9NOCA</name>